<evidence type="ECO:0000313" key="2">
    <source>
        <dbReference type="EMBL" id="CAH1603609.1"/>
    </source>
</evidence>
<name>A0AAU9QWY5_9VIBR</name>
<dbReference type="EMBL" id="CAKMUD010000135">
    <property type="protein sequence ID" value="CAH1603609.1"/>
    <property type="molecule type" value="Genomic_DNA"/>
</dbReference>
<comment type="caution">
    <text evidence="2">The sequence shown here is derived from an EMBL/GenBank/DDBJ whole genome shotgun (WGS) entry which is preliminary data.</text>
</comment>
<keyword evidence="1" id="KW-0732">Signal</keyword>
<evidence type="ECO:0000256" key="1">
    <source>
        <dbReference type="SAM" id="SignalP"/>
    </source>
</evidence>
<evidence type="ECO:0000313" key="3">
    <source>
        <dbReference type="Proteomes" id="UP001295462"/>
    </source>
</evidence>
<sequence>MINLSKKLLICSLFLVGWSAQALTLSAKLTGQELFWQNGMRVSGYLTSTNWQVMGNLPPTMEWSPGTFMSAPGTSVVLEDALGNQVTVPLAVSGMHYGLGAAADKFSQQGSTPGGGTTCSTYQLQPAVALAIGSGCVAGNAYQSTVHFTPFQFARPLITLNDADLTSAFTAAKVPQGTYSGHVMVAPFYMYRSQGGAWTYRQFGPVPVTLQIHYIPAFLTGVTIIGDGVMAPDYDTTNHSVSGETRFVVTARGAFTSGLKLSFDDNGDGAYELKHSDTSLNSAIPYSLRCPSCADPDVITDGALQLSNGETTVPGSGSLLVFDLLASFEAQADDVETGHYFDQVVVYFEENL</sequence>
<reference evidence="2" key="1">
    <citation type="submission" date="2022-01" db="EMBL/GenBank/DDBJ databases">
        <authorList>
            <person name="Lagorce A."/>
        </authorList>
    </citation>
    <scope>NUCLEOTIDE SEQUENCE</scope>
    <source>
        <strain evidence="2">Th15_F1_A12</strain>
    </source>
</reference>
<dbReference type="AlphaFoldDB" id="A0AAU9QWY5"/>
<accession>A0AAU9QWY5</accession>
<proteinExistence type="predicted"/>
<organism evidence="2 3">
    <name type="scientific">Vibrio jasicida</name>
    <dbReference type="NCBI Taxonomy" id="766224"/>
    <lineage>
        <taxon>Bacteria</taxon>
        <taxon>Pseudomonadati</taxon>
        <taxon>Pseudomonadota</taxon>
        <taxon>Gammaproteobacteria</taxon>
        <taxon>Vibrionales</taxon>
        <taxon>Vibrionaceae</taxon>
        <taxon>Vibrio</taxon>
    </lineage>
</organism>
<feature type="chain" id="PRO_5043549666" description="Fimbrial protein" evidence="1">
    <location>
        <begin position="23"/>
        <end position="352"/>
    </location>
</feature>
<gene>
    <name evidence="2" type="ORF">THF1A12_770003</name>
</gene>
<dbReference type="Proteomes" id="UP001295462">
    <property type="component" value="Unassembled WGS sequence"/>
</dbReference>
<protein>
    <recommendedName>
        <fullName evidence="4">Fimbrial protein</fullName>
    </recommendedName>
</protein>
<evidence type="ECO:0008006" key="4">
    <source>
        <dbReference type="Google" id="ProtNLM"/>
    </source>
</evidence>
<feature type="signal peptide" evidence="1">
    <location>
        <begin position="1"/>
        <end position="22"/>
    </location>
</feature>